<organism evidence="1">
    <name type="scientific">Rhipicephalus zambeziensis</name>
    <dbReference type="NCBI Taxonomy" id="60191"/>
    <lineage>
        <taxon>Eukaryota</taxon>
        <taxon>Metazoa</taxon>
        <taxon>Ecdysozoa</taxon>
        <taxon>Arthropoda</taxon>
        <taxon>Chelicerata</taxon>
        <taxon>Arachnida</taxon>
        <taxon>Acari</taxon>
        <taxon>Parasitiformes</taxon>
        <taxon>Ixodida</taxon>
        <taxon>Ixodoidea</taxon>
        <taxon>Ixodidae</taxon>
        <taxon>Rhipicephalinae</taxon>
        <taxon>Rhipicephalus</taxon>
        <taxon>Rhipicephalus</taxon>
    </lineage>
</organism>
<dbReference type="EMBL" id="GFPF01001895">
    <property type="protein sequence ID" value="MAA13041.1"/>
    <property type="molecule type" value="Transcribed_RNA"/>
</dbReference>
<sequence length="93" mass="10410">MRYKCVAGTTLFRRMTNNGTVDASPLHKSYDDLWRSGYHVSVLVVVAQEFKKCFGKAALPAFAVTVLRVLRRPGGFLYMLENLDAFTEPPPAT</sequence>
<name>A0A224YF29_9ACAR</name>
<dbReference type="AlphaFoldDB" id="A0A224YF29"/>
<protein>
    <submittedName>
        <fullName evidence="1">Uncharacterized protein</fullName>
    </submittedName>
</protein>
<accession>A0A224YF29</accession>
<evidence type="ECO:0000313" key="1">
    <source>
        <dbReference type="EMBL" id="MAA13041.1"/>
    </source>
</evidence>
<proteinExistence type="predicted"/>
<reference evidence="1" key="1">
    <citation type="journal article" date="2017" name="Parasit. Vectors">
        <title>Sialotranscriptomics of Rhipicephalus zambeziensis reveals intricate expression profiles of secretory proteins and suggests tight temporal transcriptional regulation during blood-feeding.</title>
        <authorList>
            <person name="de Castro M.H."/>
            <person name="de Klerk D."/>
            <person name="Pienaar R."/>
            <person name="Rees D.J.G."/>
            <person name="Mans B.J."/>
        </authorList>
    </citation>
    <scope>NUCLEOTIDE SEQUENCE</scope>
    <source>
        <tissue evidence="1">Salivary glands</tissue>
    </source>
</reference>